<comment type="similarity">
    <text evidence="1">Belongs to the hcp beta-lactamase family.</text>
</comment>
<accession>A0A3M7QS28</accession>
<comment type="caution">
    <text evidence="3">The sequence shown here is derived from an EMBL/GenBank/DDBJ whole genome shotgun (WGS) entry which is preliminary data.</text>
</comment>
<evidence type="ECO:0000313" key="4">
    <source>
        <dbReference type="Proteomes" id="UP000276133"/>
    </source>
</evidence>
<dbReference type="SUPFAM" id="SSF81901">
    <property type="entry name" value="HCP-like"/>
    <property type="match status" value="1"/>
</dbReference>
<gene>
    <name evidence="3" type="ORF">BpHYR1_018824</name>
</gene>
<dbReference type="InterPro" id="IPR040239">
    <property type="entry name" value="HcpB-like"/>
</dbReference>
<dbReference type="InterPro" id="IPR006597">
    <property type="entry name" value="Sel1-like"/>
</dbReference>
<sequence>MSKESREKDDEKVVEEIQKIISGHQKSPEKAFTYAKSQKVGNLDWKNPEEVKDYLENLYVEYSFQCLSEKSPEGCHRLANFLENIRGEYSEATKLYKKNCDEFGYGRSCLVYAKNKSLGRGCTKDLQEACTYSFLSCDEYKLTEGCLNAGICLSDGVGASVVNVKEATPYLNLACEDKNPYACLKLFKIYLEGSGNVEKNLPKAFEYTKKACDSNDLLGCLNASLMLRKGDGIKKDLELAEQYRKRSDNIRKDFESYREHHPVVFGEQYKHQQK</sequence>
<dbReference type="GO" id="GO:0005758">
    <property type="term" value="C:mitochondrial intermembrane space"/>
    <property type="evidence" value="ECO:0007669"/>
    <property type="project" value="TreeGrafter"/>
</dbReference>
<reference evidence="3 4" key="1">
    <citation type="journal article" date="2018" name="Sci. Rep.">
        <title>Genomic signatures of local adaptation to the degree of environmental predictability in rotifers.</title>
        <authorList>
            <person name="Franch-Gras L."/>
            <person name="Hahn C."/>
            <person name="Garcia-Roger E.M."/>
            <person name="Carmona M.J."/>
            <person name="Serra M."/>
            <person name="Gomez A."/>
        </authorList>
    </citation>
    <scope>NUCLEOTIDE SEQUENCE [LARGE SCALE GENOMIC DNA]</scope>
    <source>
        <strain evidence="3">HYR1</strain>
    </source>
</reference>
<dbReference type="Pfam" id="PF08238">
    <property type="entry name" value="Sel1"/>
    <property type="match status" value="3"/>
</dbReference>
<dbReference type="STRING" id="10195.A0A3M7QS28"/>
<dbReference type="SMART" id="SM00671">
    <property type="entry name" value="SEL1"/>
    <property type="match status" value="4"/>
</dbReference>
<evidence type="ECO:0000313" key="3">
    <source>
        <dbReference type="EMBL" id="RNA13778.1"/>
    </source>
</evidence>
<dbReference type="Gene3D" id="1.25.40.10">
    <property type="entry name" value="Tetratricopeptide repeat domain"/>
    <property type="match status" value="1"/>
</dbReference>
<dbReference type="PANTHER" id="PTHR13891:SF1">
    <property type="entry name" value="CYTOCHROME C OXIDASE ASSEMBLY FACTOR 7"/>
    <property type="match status" value="1"/>
</dbReference>
<keyword evidence="4" id="KW-1185">Reference proteome</keyword>
<name>A0A3M7QS28_BRAPC</name>
<keyword evidence="2" id="KW-0677">Repeat</keyword>
<protein>
    <submittedName>
        <fullName evidence="3">Cytochrome c oxidase assembly factor 7-like protein</fullName>
    </submittedName>
</protein>
<dbReference type="EMBL" id="REGN01005332">
    <property type="protein sequence ID" value="RNA13778.1"/>
    <property type="molecule type" value="Genomic_DNA"/>
</dbReference>
<organism evidence="3 4">
    <name type="scientific">Brachionus plicatilis</name>
    <name type="common">Marine rotifer</name>
    <name type="synonym">Brachionus muelleri</name>
    <dbReference type="NCBI Taxonomy" id="10195"/>
    <lineage>
        <taxon>Eukaryota</taxon>
        <taxon>Metazoa</taxon>
        <taxon>Spiralia</taxon>
        <taxon>Gnathifera</taxon>
        <taxon>Rotifera</taxon>
        <taxon>Eurotatoria</taxon>
        <taxon>Monogononta</taxon>
        <taxon>Pseudotrocha</taxon>
        <taxon>Ploima</taxon>
        <taxon>Brachionidae</taxon>
        <taxon>Brachionus</taxon>
    </lineage>
</organism>
<dbReference type="AlphaFoldDB" id="A0A3M7QS28"/>
<dbReference type="PANTHER" id="PTHR13891">
    <property type="entry name" value="CYTOCHROME C OXIDASE ASSEMBLY FACTOR 7"/>
    <property type="match status" value="1"/>
</dbReference>
<proteinExistence type="inferred from homology"/>
<dbReference type="InterPro" id="IPR011990">
    <property type="entry name" value="TPR-like_helical_dom_sf"/>
</dbReference>
<evidence type="ECO:0000256" key="2">
    <source>
        <dbReference type="ARBA" id="ARBA00022737"/>
    </source>
</evidence>
<dbReference type="Proteomes" id="UP000276133">
    <property type="component" value="Unassembled WGS sequence"/>
</dbReference>
<dbReference type="OrthoDB" id="272077at2759"/>
<evidence type="ECO:0000256" key="1">
    <source>
        <dbReference type="ARBA" id="ARBA00008486"/>
    </source>
</evidence>